<evidence type="ECO:0000256" key="1">
    <source>
        <dbReference type="SAM" id="Phobius"/>
    </source>
</evidence>
<keyword evidence="1" id="KW-0812">Transmembrane</keyword>
<organism evidence="2 3">
    <name type="scientific">Ilumatobacter fluminis</name>
    <dbReference type="NCBI Taxonomy" id="467091"/>
    <lineage>
        <taxon>Bacteria</taxon>
        <taxon>Bacillati</taxon>
        <taxon>Actinomycetota</taxon>
        <taxon>Acidimicrobiia</taxon>
        <taxon>Acidimicrobiales</taxon>
        <taxon>Ilumatobacteraceae</taxon>
        <taxon>Ilumatobacter</taxon>
    </lineage>
</organism>
<reference evidence="2 3" key="1">
    <citation type="submission" date="2019-03" db="EMBL/GenBank/DDBJ databases">
        <title>Sequencing the genomes of 1000 actinobacteria strains.</title>
        <authorList>
            <person name="Klenk H.-P."/>
        </authorList>
    </citation>
    <scope>NUCLEOTIDE SEQUENCE [LARGE SCALE GENOMIC DNA]</scope>
    <source>
        <strain evidence="2 3">DSM 18936</strain>
    </source>
</reference>
<dbReference type="EMBL" id="SOAU01000001">
    <property type="protein sequence ID" value="TDT17070.1"/>
    <property type="molecule type" value="Genomic_DNA"/>
</dbReference>
<keyword evidence="1" id="KW-0472">Membrane</keyword>
<keyword evidence="1" id="KW-1133">Transmembrane helix</keyword>
<accession>A0A4R7I1L6</accession>
<dbReference type="Proteomes" id="UP000294558">
    <property type="component" value="Unassembled WGS sequence"/>
</dbReference>
<gene>
    <name evidence="2" type="ORF">BDK89_2672</name>
</gene>
<protein>
    <submittedName>
        <fullName evidence="2">Uncharacterized protein</fullName>
    </submittedName>
</protein>
<dbReference type="OrthoDB" id="4860069at2"/>
<comment type="caution">
    <text evidence="2">The sequence shown here is derived from an EMBL/GenBank/DDBJ whole genome shotgun (WGS) entry which is preliminary data.</text>
</comment>
<dbReference type="RefSeq" id="WP_133869381.1">
    <property type="nucleotide sequence ID" value="NZ_JAVJPS010000024.1"/>
</dbReference>
<evidence type="ECO:0000313" key="2">
    <source>
        <dbReference type="EMBL" id="TDT17070.1"/>
    </source>
</evidence>
<proteinExistence type="predicted"/>
<keyword evidence="3" id="KW-1185">Reference proteome</keyword>
<name>A0A4R7I1L6_9ACTN</name>
<feature type="transmembrane region" description="Helical" evidence="1">
    <location>
        <begin position="206"/>
        <end position="230"/>
    </location>
</feature>
<evidence type="ECO:0000313" key="3">
    <source>
        <dbReference type="Proteomes" id="UP000294558"/>
    </source>
</evidence>
<dbReference type="AlphaFoldDB" id="A0A4R7I1L6"/>
<sequence length="258" mass="27587">MFKKPLGLLGVFLIVVGLGFFVGGGYAYSQVQGGYGSLQAFSEAQNVELSYNEDGQLTDRGTTEGAEAIMQLLEDDWNFPVVESDLDPNDPLVNTATEYMYQMATIGYHVLHGEQMVTLTADDIAAGIESGALDPDGTYNGVVEAYQGEVLEAGTYTVPVDGRYWTGFARTDILDGPAREGAWSGTAHGLFGELGVGAATHATLQIGLGISILLAGLGFVFLVMGGAFVWQARRKEIPDTVPEAFLTEQVPMKDKQTV</sequence>